<sequence length="354" mass="39166">MKPLMNDVLLRALLRQPVPYTPVWLMRQAGRFLPEYRALRAKSGSFLAMAHSPDLATEVTLQPVDRFNLDAAILFSDILTIPEAMGLGLRFENGVGPVFEKPLQDEKTVRRLQPVDMEKLSYVMDAVSSIRRALSSRVPLLGFSGSPFTLACYMIEGRGSRNWLTVKRMMYARPDLFEHIINVNTDSVAAYLSAQISAGAQAVQIFDTWGGCLSAEMFRRYSLESMRRVIERLPKEHEGRRVPVIVFTKGGGLWVRDLAGIGADAVGLDWCVNLSEVRTAVSDKAALQGNLDPAALLAGETVVRQEVRKVLESYGPVDGGGHVFNLGHGVDIQTPVEAVAALVDEVHSYSRRFH</sequence>
<dbReference type="RefSeq" id="WP_285230623.1">
    <property type="nucleotide sequence ID" value="NZ_JAKZJU020000001.1"/>
</dbReference>
<feature type="binding site" evidence="7">
    <location>
        <position position="328"/>
    </location>
    <ligand>
        <name>substrate</name>
    </ligand>
</feature>
<organism evidence="12 13">
    <name type="scientific">Mesosutterella faecium</name>
    <dbReference type="NCBI Taxonomy" id="2925194"/>
    <lineage>
        <taxon>Bacteria</taxon>
        <taxon>Pseudomonadati</taxon>
        <taxon>Pseudomonadota</taxon>
        <taxon>Betaproteobacteria</taxon>
        <taxon>Burkholderiales</taxon>
        <taxon>Sutterellaceae</taxon>
        <taxon>Mesosutterella</taxon>
    </lineage>
</organism>
<dbReference type="EC" id="4.1.1.37" evidence="3 7"/>
<dbReference type="NCBIfam" id="TIGR01464">
    <property type="entry name" value="hemE"/>
    <property type="match status" value="1"/>
</dbReference>
<dbReference type="GO" id="GO:0004853">
    <property type="term" value="F:uroporphyrinogen decarboxylase activity"/>
    <property type="evidence" value="ECO:0007669"/>
    <property type="project" value="UniProtKB-EC"/>
</dbReference>
<evidence type="ECO:0000256" key="9">
    <source>
        <dbReference type="RuleBase" id="RU004169"/>
    </source>
</evidence>
<feature type="binding site" evidence="7">
    <location>
        <begin position="27"/>
        <end position="31"/>
    </location>
    <ligand>
        <name>substrate</name>
    </ligand>
</feature>
<comment type="subcellular location">
    <subcellularLocation>
        <location evidence="7">Cytoplasm</location>
    </subcellularLocation>
</comment>
<evidence type="ECO:0000313" key="12">
    <source>
        <dbReference type="EMBL" id="MDL2058861.1"/>
    </source>
</evidence>
<dbReference type="PANTHER" id="PTHR21091">
    <property type="entry name" value="METHYLTETRAHYDROFOLATE:HOMOCYSTEINE METHYLTRANSFERASE RELATED"/>
    <property type="match status" value="1"/>
</dbReference>
<comment type="catalytic activity">
    <reaction evidence="7 8">
        <text>uroporphyrinogen III + 4 H(+) = coproporphyrinogen III + 4 CO2</text>
        <dbReference type="Rhea" id="RHEA:19865"/>
        <dbReference type="ChEBI" id="CHEBI:15378"/>
        <dbReference type="ChEBI" id="CHEBI:16526"/>
        <dbReference type="ChEBI" id="CHEBI:57308"/>
        <dbReference type="ChEBI" id="CHEBI:57309"/>
        <dbReference type="EC" id="4.1.1.37"/>
    </reaction>
</comment>
<evidence type="ECO:0000313" key="13">
    <source>
        <dbReference type="Proteomes" id="UP001165481"/>
    </source>
</evidence>
<dbReference type="Pfam" id="PF01208">
    <property type="entry name" value="URO-D"/>
    <property type="match status" value="1"/>
</dbReference>
<dbReference type="PROSITE" id="PS00906">
    <property type="entry name" value="UROD_1"/>
    <property type="match status" value="1"/>
</dbReference>
<comment type="caution">
    <text evidence="12">The sequence shown here is derived from an EMBL/GenBank/DDBJ whole genome shotgun (WGS) entry which is preliminary data.</text>
</comment>
<dbReference type="Proteomes" id="UP001165481">
    <property type="component" value="Unassembled WGS sequence"/>
</dbReference>
<dbReference type="EMBL" id="JAKZJU020000001">
    <property type="protein sequence ID" value="MDL2058861.1"/>
    <property type="molecule type" value="Genomic_DNA"/>
</dbReference>
<dbReference type="InterPro" id="IPR038071">
    <property type="entry name" value="UROD/MetE-like_sf"/>
</dbReference>
<evidence type="ECO:0000256" key="3">
    <source>
        <dbReference type="ARBA" id="ARBA00012288"/>
    </source>
</evidence>
<feature type="domain" description="Uroporphyrinogen decarboxylase (URO-D)" evidence="10">
    <location>
        <begin position="22"/>
        <end position="31"/>
    </location>
</feature>
<name>A0ABT7ILQ5_9BURK</name>
<evidence type="ECO:0000256" key="5">
    <source>
        <dbReference type="ARBA" id="ARBA00023239"/>
    </source>
</evidence>
<feature type="domain" description="Uroporphyrinogen decarboxylase (URO-D)" evidence="11">
    <location>
        <begin position="141"/>
        <end position="157"/>
    </location>
</feature>
<keyword evidence="4 7" id="KW-0210">Decarboxylase</keyword>
<feature type="binding site" evidence="7">
    <location>
        <position position="153"/>
    </location>
    <ligand>
        <name>substrate</name>
    </ligand>
</feature>
<keyword evidence="7" id="KW-0963">Cytoplasm</keyword>
<evidence type="ECO:0000256" key="6">
    <source>
        <dbReference type="ARBA" id="ARBA00023244"/>
    </source>
</evidence>
<evidence type="ECO:0000259" key="11">
    <source>
        <dbReference type="PROSITE" id="PS00907"/>
    </source>
</evidence>
<dbReference type="Gene3D" id="3.20.20.210">
    <property type="match status" value="1"/>
</dbReference>
<feature type="binding site" evidence="7">
    <location>
        <position position="208"/>
    </location>
    <ligand>
        <name>substrate</name>
    </ligand>
</feature>
<evidence type="ECO:0000256" key="7">
    <source>
        <dbReference type="HAMAP-Rule" id="MF_00218"/>
    </source>
</evidence>
<accession>A0ABT7ILQ5</accession>
<evidence type="ECO:0000256" key="4">
    <source>
        <dbReference type="ARBA" id="ARBA00022793"/>
    </source>
</evidence>
<evidence type="ECO:0000256" key="8">
    <source>
        <dbReference type="RuleBase" id="RU000554"/>
    </source>
</evidence>
<evidence type="ECO:0000256" key="2">
    <source>
        <dbReference type="ARBA" id="ARBA00009935"/>
    </source>
</evidence>
<dbReference type="SUPFAM" id="SSF51726">
    <property type="entry name" value="UROD/MetE-like"/>
    <property type="match status" value="1"/>
</dbReference>
<reference evidence="12" key="1">
    <citation type="submission" date="2023-03" db="EMBL/GenBank/DDBJ databases">
        <title>Mesosutterella sp. nov. isolated from porcine feces.</title>
        <authorList>
            <person name="Yu S."/>
        </authorList>
    </citation>
    <scope>NUCLEOTIDE SEQUENCE</scope>
    <source>
        <strain evidence="12">AGMB02718</strain>
    </source>
</reference>
<keyword evidence="5 7" id="KW-0456">Lyase</keyword>
<keyword evidence="13" id="KW-1185">Reference proteome</keyword>
<evidence type="ECO:0000259" key="10">
    <source>
        <dbReference type="PROSITE" id="PS00906"/>
    </source>
</evidence>
<dbReference type="HAMAP" id="MF_00218">
    <property type="entry name" value="URO_D"/>
    <property type="match status" value="1"/>
</dbReference>
<feature type="binding site" evidence="7">
    <location>
        <position position="77"/>
    </location>
    <ligand>
        <name>substrate</name>
    </ligand>
</feature>
<dbReference type="PROSITE" id="PS00907">
    <property type="entry name" value="UROD_2"/>
    <property type="match status" value="1"/>
</dbReference>
<feature type="site" description="Transition state stabilizer" evidence="7">
    <location>
        <position position="77"/>
    </location>
</feature>
<comment type="subunit">
    <text evidence="7">Homodimer.</text>
</comment>
<keyword evidence="6 7" id="KW-0627">Porphyrin biosynthesis</keyword>
<dbReference type="InterPro" id="IPR000257">
    <property type="entry name" value="Uroporphyrinogen_deCOase"/>
</dbReference>
<comment type="caution">
    <text evidence="7">Lacks conserved residue(s) required for the propagation of feature annotation.</text>
</comment>
<dbReference type="PANTHER" id="PTHR21091:SF169">
    <property type="entry name" value="UROPORPHYRINOGEN DECARBOXYLASE"/>
    <property type="match status" value="1"/>
</dbReference>
<comment type="function">
    <text evidence="7">Catalyzes the decarboxylation of four acetate groups of uroporphyrinogen-III to yield coproporphyrinogen-III.</text>
</comment>
<proteinExistence type="inferred from homology"/>
<dbReference type="InterPro" id="IPR006361">
    <property type="entry name" value="Uroporphyrinogen_deCO2ase_HemE"/>
</dbReference>
<comment type="similarity">
    <text evidence="2 7 9">Belongs to the uroporphyrinogen decarboxylase family.</text>
</comment>
<evidence type="ECO:0000256" key="1">
    <source>
        <dbReference type="ARBA" id="ARBA00004804"/>
    </source>
</evidence>
<comment type="pathway">
    <text evidence="1 7 8">Porphyrin-containing compound metabolism; protoporphyrin-IX biosynthesis; coproporphyrinogen-III from 5-aminolevulinate: step 4/4.</text>
</comment>
<protein>
    <recommendedName>
        <fullName evidence="3 7">Uroporphyrinogen decarboxylase</fullName>
        <shortName evidence="7">UPD</shortName>
        <shortName evidence="7">URO-D</shortName>
        <ecNumber evidence="3 7">4.1.1.37</ecNumber>
    </recommendedName>
</protein>
<gene>
    <name evidence="7 12" type="primary">hemE</name>
    <name evidence="12" type="ORF">MUN46_002715</name>
</gene>
<dbReference type="CDD" id="cd00717">
    <property type="entry name" value="URO-D"/>
    <property type="match status" value="1"/>
</dbReference>